<evidence type="ECO:0000256" key="2">
    <source>
        <dbReference type="ARBA" id="ARBA00005562"/>
    </source>
</evidence>
<keyword evidence="3" id="KW-0597">Phosphoprotein</keyword>
<dbReference type="PROSITE" id="PS51433">
    <property type="entry name" value="PNT"/>
    <property type="match status" value="1"/>
</dbReference>
<feature type="domain" description="PNT" evidence="9">
    <location>
        <begin position="244"/>
        <end position="329"/>
    </location>
</feature>
<comment type="subcellular location">
    <subcellularLocation>
        <location evidence="1 6">Nucleus</location>
    </subcellularLocation>
</comment>
<organism evidence="10 11">
    <name type="scientific">Laodelphax striatellus</name>
    <name type="common">Small brown planthopper</name>
    <name type="synonym">Delphax striatella</name>
    <dbReference type="NCBI Taxonomy" id="195883"/>
    <lineage>
        <taxon>Eukaryota</taxon>
        <taxon>Metazoa</taxon>
        <taxon>Ecdysozoa</taxon>
        <taxon>Arthropoda</taxon>
        <taxon>Hexapoda</taxon>
        <taxon>Insecta</taxon>
        <taxon>Pterygota</taxon>
        <taxon>Neoptera</taxon>
        <taxon>Paraneoptera</taxon>
        <taxon>Hemiptera</taxon>
        <taxon>Auchenorrhyncha</taxon>
        <taxon>Fulgoroidea</taxon>
        <taxon>Delphacidae</taxon>
        <taxon>Criomorphinae</taxon>
        <taxon>Laodelphax</taxon>
    </lineage>
</organism>
<keyword evidence="4 6" id="KW-0238">DNA-binding</keyword>
<dbReference type="InterPro" id="IPR024668">
    <property type="entry name" value="GABP_asu_N"/>
</dbReference>
<dbReference type="Proteomes" id="UP000291343">
    <property type="component" value="Unassembled WGS sequence"/>
</dbReference>
<keyword evidence="5 6" id="KW-0539">Nucleus</keyword>
<evidence type="ECO:0000256" key="7">
    <source>
        <dbReference type="SAM" id="MobiDB-lite"/>
    </source>
</evidence>
<dbReference type="SMR" id="A0A482XLW2"/>
<dbReference type="Gene3D" id="1.10.10.10">
    <property type="entry name" value="Winged helix-like DNA-binding domain superfamily/Winged helix DNA-binding domain"/>
    <property type="match status" value="1"/>
</dbReference>
<dbReference type="PROSITE" id="PS00346">
    <property type="entry name" value="ETS_DOMAIN_2"/>
    <property type="match status" value="1"/>
</dbReference>
<name>A0A482XLW2_LAOST</name>
<dbReference type="Pfam" id="PF02198">
    <property type="entry name" value="SAM_PNT"/>
    <property type="match status" value="1"/>
</dbReference>
<feature type="region of interest" description="Disordered" evidence="7">
    <location>
        <begin position="372"/>
        <end position="392"/>
    </location>
</feature>
<dbReference type="SUPFAM" id="SSF46785">
    <property type="entry name" value="Winged helix' DNA-binding domain"/>
    <property type="match status" value="1"/>
</dbReference>
<dbReference type="InParanoid" id="A0A482XLW2"/>
<dbReference type="AlphaFoldDB" id="A0A482XLW2"/>
<evidence type="ECO:0000256" key="1">
    <source>
        <dbReference type="ARBA" id="ARBA00004123"/>
    </source>
</evidence>
<dbReference type="SUPFAM" id="SSF47769">
    <property type="entry name" value="SAM/Pointed domain"/>
    <property type="match status" value="1"/>
</dbReference>
<dbReference type="InterPro" id="IPR046328">
    <property type="entry name" value="ETS_fam"/>
</dbReference>
<comment type="similarity">
    <text evidence="2 6">Belongs to the ETS family.</text>
</comment>
<proteinExistence type="inferred from homology"/>
<dbReference type="PANTHER" id="PTHR11849">
    <property type="entry name" value="ETS"/>
    <property type="match status" value="1"/>
</dbReference>
<comment type="caution">
    <text evidence="10">The sequence shown here is derived from an EMBL/GenBank/DDBJ whole genome shotgun (WGS) entry which is preliminary data.</text>
</comment>
<evidence type="ECO:0000256" key="6">
    <source>
        <dbReference type="RuleBase" id="RU004019"/>
    </source>
</evidence>
<dbReference type="STRING" id="195883.A0A482XLW2"/>
<dbReference type="FunFam" id="1.10.10.10:FF:000200">
    <property type="entry name" value="GA-binding protein alpha chain, putative"/>
    <property type="match status" value="1"/>
</dbReference>
<dbReference type="PROSITE" id="PS00345">
    <property type="entry name" value="ETS_DOMAIN_1"/>
    <property type="match status" value="1"/>
</dbReference>
<evidence type="ECO:0000256" key="5">
    <source>
        <dbReference type="ARBA" id="ARBA00023242"/>
    </source>
</evidence>
<dbReference type="FunFam" id="1.10.150.50:FF:000039">
    <property type="entry name" value="GA-binding protein alpha chain, putative"/>
    <property type="match status" value="1"/>
</dbReference>
<dbReference type="GO" id="GO:0000981">
    <property type="term" value="F:DNA-binding transcription factor activity, RNA polymerase II-specific"/>
    <property type="evidence" value="ECO:0007669"/>
    <property type="project" value="TreeGrafter"/>
</dbReference>
<dbReference type="GO" id="GO:0030154">
    <property type="term" value="P:cell differentiation"/>
    <property type="evidence" value="ECO:0007669"/>
    <property type="project" value="TreeGrafter"/>
</dbReference>
<dbReference type="FunCoup" id="A0A482XLW2">
    <property type="interactions" value="2564"/>
</dbReference>
<dbReference type="SMART" id="SM00251">
    <property type="entry name" value="SAM_PNT"/>
    <property type="match status" value="1"/>
</dbReference>
<dbReference type="SMART" id="SM00413">
    <property type="entry name" value="ETS"/>
    <property type="match status" value="1"/>
</dbReference>
<gene>
    <name evidence="10" type="ORF">LSTR_LSTR002560</name>
</gene>
<sequence>MIYMDNGSQEMSSDDNETTNYVLPDQLDSVKHLLHDEEGMIVIKDDDSVLSTADTWNSAIDIDKMELSAIATGDTTFMPGGGEQFKLDDDRFVMIPPNNMSEGGGNLYDQLQRDSPTKDFHGADMSLDDDDEVLTQYMDIQEPLSSLKSLLEERLKIDLTDCLYCLQDTQPLEGDRNLVEQCVHGEGLVQINYQLKMENGRCKINIVDVLKPAEEYVEISPEVSSKIEENDRSETERPDMVRWIIDSNFKKEQERLNIPQDPKEWSKAQVRHWLGGAVRQVNLTKIQLSDWDITGEELVQITLDEFRKKVPLDPNDHFWTHLELLRKCKFSAVIQKTNNDEECNGRRLTSPENVSSPGSDVTEILSVIEKKNSNSAESEKEEKSPPKRFPRTLGSVKQKGCIRVTKSKHNKVLFVQEMAASTSNKTGNNGQIQLWQFLLDLLTDYTHRQSIQWLGDDGEFKLLDPENVANLWGERKNKPTMNYEKLSRALRYYYEGDMISKVQGKRFVYKFVCDLKALLGYSASQLNKLVKEAELNSMTNEQSNSLSNNTPLKFEMQF</sequence>
<feature type="domain" description="ETS" evidence="8">
    <location>
        <begin position="432"/>
        <end position="512"/>
    </location>
</feature>
<dbReference type="GO" id="GO:0005634">
    <property type="term" value="C:nucleus"/>
    <property type="evidence" value="ECO:0007669"/>
    <property type="project" value="UniProtKB-SubCell"/>
</dbReference>
<evidence type="ECO:0008006" key="12">
    <source>
        <dbReference type="Google" id="ProtNLM"/>
    </source>
</evidence>
<keyword evidence="11" id="KW-1185">Reference proteome</keyword>
<dbReference type="GO" id="GO:0043565">
    <property type="term" value="F:sequence-specific DNA binding"/>
    <property type="evidence" value="ECO:0007669"/>
    <property type="project" value="InterPro"/>
</dbReference>
<protein>
    <recommendedName>
        <fullName evidence="12">ETS domain-containing protein</fullName>
    </recommendedName>
</protein>
<dbReference type="Gene3D" id="1.10.150.50">
    <property type="entry name" value="Transcription Factor, Ets-1"/>
    <property type="match status" value="1"/>
</dbReference>
<dbReference type="Gene3D" id="3.10.20.90">
    <property type="entry name" value="Phosphatidylinositol 3-kinase Catalytic Subunit, Chain A, domain 1"/>
    <property type="match status" value="1"/>
</dbReference>
<dbReference type="InterPro" id="IPR000418">
    <property type="entry name" value="Ets_dom"/>
</dbReference>
<evidence type="ECO:0000259" key="9">
    <source>
        <dbReference type="PROSITE" id="PS51433"/>
    </source>
</evidence>
<dbReference type="PANTHER" id="PTHR11849:SF195">
    <property type="entry name" value="GA-BINDING PROTEIN ALPHA CHAIN"/>
    <property type="match status" value="1"/>
</dbReference>
<dbReference type="InterPro" id="IPR003118">
    <property type="entry name" value="Pointed_dom"/>
</dbReference>
<dbReference type="InterPro" id="IPR013761">
    <property type="entry name" value="SAM/pointed_sf"/>
</dbReference>
<evidence type="ECO:0000259" key="8">
    <source>
        <dbReference type="PROSITE" id="PS50061"/>
    </source>
</evidence>
<evidence type="ECO:0000256" key="3">
    <source>
        <dbReference type="ARBA" id="ARBA00022553"/>
    </source>
</evidence>
<evidence type="ECO:0000313" key="11">
    <source>
        <dbReference type="Proteomes" id="UP000291343"/>
    </source>
</evidence>
<dbReference type="OrthoDB" id="10067219at2759"/>
<feature type="compositionally biased region" description="Basic and acidic residues" evidence="7">
    <location>
        <begin position="372"/>
        <end position="385"/>
    </location>
</feature>
<evidence type="ECO:0000313" key="10">
    <source>
        <dbReference type="EMBL" id="RZF46697.1"/>
    </source>
</evidence>
<dbReference type="PRINTS" id="PR00454">
    <property type="entry name" value="ETSDOMAIN"/>
</dbReference>
<dbReference type="InterPro" id="IPR036390">
    <property type="entry name" value="WH_DNA-bd_sf"/>
</dbReference>
<evidence type="ECO:0000256" key="4">
    <source>
        <dbReference type="ARBA" id="ARBA00023125"/>
    </source>
</evidence>
<dbReference type="EMBL" id="QKKF02005739">
    <property type="protein sequence ID" value="RZF46697.1"/>
    <property type="molecule type" value="Genomic_DNA"/>
</dbReference>
<dbReference type="Pfam" id="PF11620">
    <property type="entry name" value="GABP-alpha"/>
    <property type="match status" value="1"/>
</dbReference>
<dbReference type="InterPro" id="IPR036388">
    <property type="entry name" value="WH-like_DNA-bd_sf"/>
</dbReference>
<dbReference type="Pfam" id="PF00178">
    <property type="entry name" value="Ets"/>
    <property type="match status" value="1"/>
</dbReference>
<dbReference type="PROSITE" id="PS50061">
    <property type="entry name" value="ETS_DOMAIN_3"/>
    <property type="match status" value="1"/>
</dbReference>
<reference evidence="10 11" key="1">
    <citation type="journal article" date="2017" name="Gigascience">
        <title>Genome sequence of the small brown planthopper, Laodelphax striatellus.</title>
        <authorList>
            <person name="Zhu J."/>
            <person name="Jiang F."/>
            <person name="Wang X."/>
            <person name="Yang P."/>
            <person name="Bao Y."/>
            <person name="Zhao W."/>
            <person name="Wang W."/>
            <person name="Lu H."/>
            <person name="Wang Q."/>
            <person name="Cui N."/>
            <person name="Li J."/>
            <person name="Chen X."/>
            <person name="Luo L."/>
            <person name="Yu J."/>
            <person name="Kang L."/>
            <person name="Cui F."/>
        </authorList>
    </citation>
    <scope>NUCLEOTIDE SEQUENCE [LARGE SCALE GENOMIC DNA]</scope>
    <source>
        <strain evidence="10">Lst14</strain>
    </source>
</reference>
<accession>A0A482XLW2</accession>